<dbReference type="Pfam" id="PF02195">
    <property type="entry name" value="ParB_N"/>
    <property type="match status" value="1"/>
</dbReference>
<dbReference type="EMBL" id="AP019860">
    <property type="protein sequence ID" value="BBM85680.1"/>
    <property type="molecule type" value="Genomic_DNA"/>
</dbReference>
<evidence type="ECO:0000313" key="5">
    <source>
        <dbReference type="Proteomes" id="UP000326354"/>
    </source>
</evidence>
<dbReference type="InterPro" id="IPR050336">
    <property type="entry name" value="Chromosome_partition/occlusion"/>
</dbReference>
<name>A0A5S9IR85_UABAM</name>
<dbReference type="InterPro" id="IPR004437">
    <property type="entry name" value="ParB/RepB/Spo0J"/>
</dbReference>
<dbReference type="Gene3D" id="3.90.1530.30">
    <property type="match status" value="1"/>
</dbReference>
<dbReference type="InterPro" id="IPR003115">
    <property type="entry name" value="ParB_N"/>
</dbReference>
<dbReference type="GO" id="GO:0045881">
    <property type="term" value="P:positive regulation of sporulation resulting in formation of a cellular spore"/>
    <property type="evidence" value="ECO:0007669"/>
    <property type="project" value="TreeGrafter"/>
</dbReference>
<evidence type="ECO:0000256" key="2">
    <source>
        <dbReference type="ARBA" id="ARBA00022829"/>
    </source>
</evidence>
<dbReference type="AlphaFoldDB" id="A0A5S9IR85"/>
<dbReference type="InterPro" id="IPR041468">
    <property type="entry name" value="HTH_ParB/Spo0J"/>
</dbReference>
<dbReference type="GO" id="GO:0005694">
    <property type="term" value="C:chromosome"/>
    <property type="evidence" value="ECO:0007669"/>
    <property type="project" value="TreeGrafter"/>
</dbReference>
<dbReference type="PANTHER" id="PTHR33375:SF1">
    <property type="entry name" value="CHROMOSOME-PARTITIONING PROTEIN PARB-RELATED"/>
    <property type="match status" value="1"/>
</dbReference>
<feature type="domain" description="ParB-like N-terminal" evidence="3">
    <location>
        <begin position="51"/>
        <end position="143"/>
    </location>
</feature>
<dbReference type="Gene3D" id="1.10.10.2830">
    <property type="match status" value="1"/>
</dbReference>
<protein>
    <submittedName>
        <fullName evidence="4">Putative chromosome-partitioning protein ParB</fullName>
    </submittedName>
</protein>
<dbReference type="SMART" id="SM00470">
    <property type="entry name" value="ParB"/>
    <property type="match status" value="1"/>
</dbReference>
<dbReference type="SUPFAM" id="SSF110849">
    <property type="entry name" value="ParB/Sulfiredoxin"/>
    <property type="match status" value="1"/>
</dbReference>
<evidence type="ECO:0000256" key="1">
    <source>
        <dbReference type="ARBA" id="ARBA00006295"/>
    </source>
</evidence>
<dbReference type="OrthoDB" id="9802051at2"/>
<gene>
    <name evidence="4" type="ORF">UABAM_04054</name>
</gene>
<dbReference type="KEGG" id="uam:UABAM_04054"/>
<comment type="similarity">
    <text evidence="1">Belongs to the ParB family.</text>
</comment>
<evidence type="ECO:0000313" key="4">
    <source>
        <dbReference type="EMBL" id="BBM85680.1"/>
    </source>
</evidence>
<keyword evidence="2" id="KW-0159">Chromosome partition</keyword>
<dbReference type="InterPro" id="IPR036086">
    <property type="entry name" value="ParB/Sulfiredoxin_sf"/>
</dbReference>
<evidence type="ECO:0000259" key="3">
    <source>
        <dbReference type="SMART" id="SM00470"/>
    </source>
</evidence>
<dbReference type="SUPFAM" id="SSF109709">
    <property type="entry name" value="KorB DNA-binding domain-like"/>
    <property type="match status" value="1"/>
</dbReference>
<dbReference type="NCBIfam" id="TIGR00180">
    <property type="entry name" value="parB_part"/>
    <property type="match status" value="1"/>
</dbReference>
<dbReference type="GO" id="GO:0007059">
    <property type="term" value="P:chromosome segregation"/>
    <property type="evidence" value="ECO:0007669"/>
    <property type="project" value="UniProtKB-KW"/>
</dbReference>
<sequence length="248" mass="27439">MDLLRMVVKKRSEDNTRVKDSDSLSRFATRVAKLKGEGPLASSAEPEVTLEVISINIIDIEVPKTYMRKSLGDLSALVSSVKLYGIQQPIKVIKVRGTNKYRLVYGLRRLEAAKKAGHDSVPCIVELVTIENRLQTLSMVENFARLSLNPIEQANAFKAMGDKMTDELCRNIGKTSGYVQEAISLLSLPESVQEEVMAEPDLYTWGILMVLIKTYGSSNAHGRKLFQAVATGKVNTAKEAEFFVQSLG</sequence>
<dbReference type="GO" id="GO:0003677">
    <property type="term" value="F:DNA binding"/>
    <property type="evidence" value="ECO:0007669"/>
    <property type="project" value="InterPro"/>
</dbReference>
<accession>A0A5S9IR85</accession>
<dbReference type="RefSeq" id="WP_151969769.1">
    <property type="nucleotide sequence ID" value="NZ_AP019860.1"/>
</dbReference>
<dbReference type="PANTHER" id="PTHR33375">
    <property type="entry name" value="CHROMOSOME-PARTITIONING PROTEIN PARB-RELATED"/>
    <property type="match status" value="1"/>
</dbReference>
<reference evidence="4 5" key="1">
    <citation type="submission" date="2019-08" db="EMBL/GenBank/DDBJ databases">
        <title>Complete genome sequence of Candidatus Uab amorphum.</title>
        <authorList>
            <person name="Shiratori T."/>
            <person name="Suzuki S."/>
            <person name="Kakizawa Y."/>
            <person name="Ishida K."/>
        </authorList>
    </citation>
    <scope>NUCLEOTIDE SEQUENCE [LARGE SCALE GENOMIC DNA]</scope>
    <source>
        <strain evidence="4 5">SRT547</strain>
    </source>
</reference>
<organism evidence="4 5">
    <name type="scientific">Uabimicrobium amorphum</name>
    <dbReference type="NCBI Taxonomy" id="2596890"/>
    <lineage>
        <taxon>Bacteria</taxon>
        <taxon>Pseudomonadati</taxon>
        <taxon>Planctomycetota</taxon>
        <taxon>Candidatus Uabimicrobiia</taxon>
        <taxon>Candidatus Uabimicrobiales</taxon>
        <taxon>Candidatus Uabimicrobiaceae</taxon>
        <taxon>Candidatus Uabimicrobium</taxon>
    </lineage>
</organism>
<dbReference type="Proteomes" id="UP000326354">
    <property type="component" value="Chromosome"/>
</dbReference>
<dbReference type="Pfam" id="PF17762">
    <property type="entry name" value="HTH_ParB"/>
    <property type="match status" value="1"/>
</dbReference>
<proteinExistence type="inferred from homology"/>
<keyword evidence="5" id="KW-1185">Reference proteome</keyword>